<dbReference type="InterPro" id="IPR011701">
    <property type="entry name" value="MFS"/>
</dbReference>
<evidence type="ECO:0000313" key="10">
    <source>
        <dbReference type="Proteomes" id="UP000002069"/>
    </source>
</evidence>
<protein>
    <submittedName>
        <fullName evidence="9">Multidrug resistance protein D</fullName>
    </submittedName>
</protein>
<keyword evidence="3" id="KW-1003">Cell membrane</keyword>
<dbReference type="SUPFAM" id="SSF103473">
    <property type="entry name" value="MFS general substrate transporter"/>
    <property type="match status" value="1"/>
</dbReference>
<feature type="transmembrane region" description="Helical" evidence="7">
    <location>
        <begin position="346"/>
        <end position="369"/>
    </location>
</feature>
<dbReference type="KEGG" id="ctu:CTU_00610"/>
<evidence type="ECO:0000256" key="2">
    <source>
        <dbReference type="ARBA" id="ARBA00022448"/>
    </source>
</evidence>
<keyword evidence="6 7" id="KW-0472">Membrane</keyword>
<keyword evidence="5 7" id="KW-1133">Transmembrane helix</keyword>
<feature type="transmembrane region" description="Helical" evidence="7">
    <location>
        <begin position="381"/>
        <end position="401"/>
    </location>
</feature>
<comment type="subcellular location">
    <subcellularLocation>
        <location evidence="1">Membrane</location>
        <topology evidence="1">Multi-pass membrane protein</topology>
    </subcellularLocation>
</comment>
<evidence type="ECO:0000256" key="5">
    <source>
        <dbReference type="ARBA" id="ARBA00022989"/>
    </source>
</evidence>
<organism evidence="9 10">
    <name type="scientific">Cronobacter turicensis (strain DSM 18703 / CCUG 55852 / LMG 23827 / z3032)</name>
    <dbReference type="NCBI Taxonomy" id="693216"/>
    <lineage>
        <taxon>Bacteria</taxon>
        <taxon>Pseudomonadati</taxon>
        <taxon>Pseudomonadota</taxon>
        <taxon>Gammaproteobacteria</taxon>
        <taxon>Enterobacterales</taxon>
        <taxon>Enterobacteriaceae</taxon>
        <taxon>Cronobacter</taxon>
    </lineage>
</organism>
<dbReference type="InterPro" id="IPR020846">
    <property type="entry name" value="MFS_dom"/>
</dbReference>
<dbReference type="Pfam" id="PF07690">
    <property type="entry name" value="MFS_1"/>
    <property type="match status" value="1"/>
</dbReference>
<feature type="transmembrane region" description="Helical" evidence="7">
    <location>
        <begin position="117"/>
        <end position="134"/>
    </location>
</feature>
<dbReference type="CDD" id="cd17320">
    <property type="entry name" value="MFS_MdfA_MDR_like"/>
    <property type="match status" value="1"/>
</dbReference>
<feature type="transmembrane region" description="Helical" evidence="7">
    <location>
        <begin position="27"/>
        <end position="50"/>
    </location>
</feature>
<keyword evidence="4 7" id="KW-0812">Transmembrane</keyword>
<dbReference type="EMBL" id="FN543093">
    <property type="protein sequence ID" value="CBA26713.1"/>
    <property type="molecule type" value="Genomic_DNA"/>
</dbReference>
<feature type="transmembrane region" description="Helical" evidence="7">
    <location>
        <begin position="291"/>
        <end position="311"/>
    </location>
</feature>
<dbReference type="Proteomes" id="UP000002069">
    <property type="component" value="Chromosome"/>
</dbReference>
<feature type="transmembrane region" description="Helical" evidence="7">
    <location>
        <begin position="317"/>
        <end position="339"/>
    </location>
</feature>
<sequence>MHTEIYPVSFTCAYRITMMRMFANRHLLMMLILLVAVGQMAQTIYIPAIADIALEMNVREGAVQSVMAAYLLTYGVSQLIYGPISDRIGRRPVILTGLLIFILATLVALAAQSLPVLIAAGCLQGMGTGVGGVMARTLPRDLYEGPALRQANSLLNMGILVSPLVAPLLGGLLDTLWGWRACFAFLLTLAVVVTFCMFRWMPETRPVQAQRPRLLASYKLLFGTASFNCYLIMLVAALAGVAVFEACSGVLMGAGLGLSSLAVSVLFILPIPAAFFGAWFAGRTHKRFTTLMWQAVLSCLCAGVLMWLPGWLGIMNIWTLIIPAALFFFGAGMLFPLATSGAMEPFPFLAGTAGALVGGLQNCGSGLLAWSSALLPQNGQFSLGMLMTAMGVLMLACWLPLAHRERMPEQTI</sequence>
<accession>C9Y408</accession>
<feature type="transmembrane region" description="Helical" evidence="7">
    <location>
        <begin position="93"/>
        <end position="111"/>
    </location>
</feature>
<dbReference type="PANTHER" id="PTHR42718">
    <property type="entry name" value="MAJOR FACILITATOR SUPERFAMILY MULTIDRUG TRANSPORTER MFSC"/>
    <property type="match status" value="1"/>
</dbReference>
<dbReference type="GO" id="GO:0016020">
    <property type="term" value="C:membrane"/>
    <property type="evidence" value="ECO:0007669"/>
    <property type="project" value="UniProtKB-SubCell"/>
</dbReference>
<feature type="transmembrane region" description="Helical" evidence="7">
    <location>
        <begin position="154"/>
        <end position="172"/>
    </location>
</feature>
<feature type="transmembrane region" description="Helical" evidence="7">
    <location>
        <begin position="220"/>
        <end position="244"/>
    </location>
</feature>
<dbReference type="AlphaFoldDB" id="C9Y408"/>
<reference evidence="10" key="2">
    <citation type="journal article" date="2011" name="J. Bacteriol.">
        <title>Complete genome sequence of Cronobacter turicensis LMG 23827, a food-borne pathogen causing deaths in neonates.</title>
        <authorList>
            <person name="Stephan R."/>
            <person name="Lehner A."/>
            <person name="Tischler P."/>
            <person name="Rattei T."/>
        </authorList>
    </citation>
    <scope>NUCLEOTIDE SEQUENCE [LARGE SCALE GENOMIC DNA]</scope>
    <source>
        <strain evidence="10">DSM 18703 / CCUG 55852 / LMG 23827 / z3032</strain>
    </source>
</reference>
<keyword evidence="2" id="KW-0813">Transport</keyword>
<feature type="transmembrane region" description="Helical" evidence="7">
    <location>
        <begin position="62"/>
        <end position="81"/>
    </location>
</feature>
<evidence type="ECO:0000256" key="1">
    <source>
        <dbReference type="ARBA" id="ARBA00004141"/>
    </source>
</evidence>
<keyword evidence="10" id="KW-1185">Reference proteome</keyword>
<reference evidence="9 10" key="1">
    <citation type="journal article" date="2010" name="J. Bacteriol.">
        <title>Complete Genome Sequence of Cronobacter turicensis LMG 23827, a foodborne pathogen causing deaths in neonates.</title>
        <authorList>
            <person name="Stephan R."/>
            <person name="Lehner A."/>
            <person name="Tischler P."/>
            <person name="Rattei T."/>
        </authorList>
    </citation>
    <scope>NUCLEOTIDE SEQUENCE [LARGE SCALE GENOMIC DNA]</scope>
    <source>
        <strain evidence="10">DSM 18703 / CCUG 55852 / LMG 23827 / z3032</strain>
    </source>
</reference>
<evidence type="ECO:0000256" key="3">
    <source>
        <dbReference type="ARBA" id="ARBA00022475"/>
    </source>
</evidence>
<dbReference type="PROSITE" id="PS50850">
    <property type="entry name" value="MFS"/>
    <property type="match status" value="1"/>
</dbReference>
<gene>
    <name evidence="9" type="primary">emrD</name>
    <name evidence="9" type="ordered locus">Ctu_00610</name>
</gene>
<evidence type="ECO:0000313" key="9">
    <source>
        <dbReference type="EMBL" id="CBA26713.1"/>
    </source>
</evidence>
<dbReference type="PATRIC" id="fig|693216.3.peg.60"/>
<name>C9Y408_CROTZ</name>
<feature type="transmembrane region" description="Helical" evidence="7">
    <location>
        <begin position="256"/>
        <end position="279"/>
    </location>
</feature>
<feature type="domain" description="Major facilitator superfamily (MFS) profile" evidence="8">
    <location>
        <begin position="27"/>
        <end position="406"/>
    </location>
</feature>
<dbReference type="Gene3D" id="1.20.1720.10">
    <property type="entry name" value="Multidrug resistance protein D"/>
    <property type="match status" value="1"/>
</dbReference>
<dbReference type="FunFam" id="1.20.1720.10:FF:000006">
    <property type="entry name" value="Multidrug resistance protein D"/>
    <property type="match status" value="1"/>
</dbReference>
<dbReference type="NCBIfam" id="NF008654">
    <property type="entry name" value="PRK11652.1"/>
    <property type="match status" value="1"/>
</dbReference>
<evidence type="ECO:0000256" key="7">
    <source>
        <dbReference type="SAM" id="Phobius"/>
    </source>
</evidence>
<feature type="transmembrane region" description="Helical" evidence="7">
    <location>
        <begin position="178"/>
        <end position="200"/>
    </location>
</feature>
<evidence type="ECO:0000259" key="8">
    <source>
        <dbReference type="PROSITE" id="PS50850"/>
    </source>
</evidence>
<evidence type="ECO:0000256" key="6">
    <source>
        <dbReference type="ARBA" id="ARBA00023136"/>
    </source>
</evidence>
<dbReference type="InterPro" id="IPR036259">
    <property type="entry name" value="MFS_trans_sf"/>
</dbReference>
<evidence type="ECO:0000256" key="4">
    <source>
        <dbReference type="ARBA" id="ARBA00022692"/>
    </source>
</evidence>
<dbReference type="PANTHER" id="PTHR42718:SF9">
    <property type="entry name" value="MAJOR FACILITATOR SUPERFAMILY MULTIDRUG TRANSPORTER MFSC"/>
    <property type="match status" value="1"/>
</dbReference>
<proteinExistence type="predicted"/>
<dbReference type="HOGENOM" id="CLU_001265_47_1_6"/>
<dbReference type="GO" id="GO:0022857">
    <property type="term" value="F:transmembrane transporter activity"/>
    <property type="evidence" value="ECO:0007669"/>
    <property type="project" value="InterPro"/>
</dbReference>